<gene>
    <name evidence="14" type="primary">xerD</name>
    <name evidence="14" type="ORF">DBY38_07610</name>
    <name evidence="15" type="ORF">SAMN04487885_101176</name>
</gene>
<accession>A0A1I2JC35</accession>
<evidence type="ECO:0000313" key="14">
    <source>
        <dbReference type="EMBL" id="PWL53589.1"/>
    </source>
</evidence>
<dbReference type="PROSITE" id="PS51898">
    <property type="entry name" value="TYR_RECOMBINASE"/>
    <property type="match status" value="1"/>
</dbReference>
<keyword evidence="4" id="KW-0963">Cytoplasm</keyword>
<evidence type="ECO:0000256" key="5">
    <source>
        <dbReference type="ARBA" id="ARBA00022618"/>
    </source>
</evidence>
<protein>
    <submittedName>
        <fullName evidence="14">Site-specific tyrosine recombinase XerD</fullName>
    </submittedName>
    <submittedName>
        <fullName evidence="15">Tyrosine recombinase XerD subunit</fullName>
    </submittedName>
</protein>
<comment type="function">
    <text evidence="1">Site-specific tyrosine recombinase, which acts by catalyzing the cutting and rejoining of the recombining DNA molecules.</text>
</comment>
<comment type="similarity">
    <text evidence="3">Belongs to the 'phage' integrase family.</text>
</comment>
<dbReference type="Pfam" id="PF02899">
    <property type="entry name" value="Phage_int_SAM_1"/>
    <property type="match status" value="1"/>
</dbReference>
<dbReference type="InterPro" id="IPR011010">
    <property type="entry name" value="DNA_brk_join_enz"/>
</dbReference>
<evidence type="ECO:0000256" key="2">
    <source>
        <dbReference type="ARBA" id="ARBA00004496"/>
    </source>
</evidence>
<dbReference type="Gene3D" id="1.10.150.130">
    <property type="match status" value="1"/>
</dbReference>
<dbReference type="InterPro" id="IPR011932">
    <property type="entry name" value="Recomb_XerD"/>
</dbReference>
<dbReference type="InterPro" id="IPR010998">
    <property type="entry name" value="Integrase_recombinase_N"/>
</dbReference>
<dbReference type="GO" id="GO:0006310">
    <property type="term" value="P:DNA recombination"/>
    <property type="evidence" value="ECO:0007669"/>
    <property type="project" value="UniProtKB-KW"/>
</dbReference>
<dbReference type="eggNOG" id="COG4974">
    <property type="taxonomic scope" value="Bacteria"/>
</dbReference>
<evidence type="ECO:0000313" key="16">
    <source>
        <dbReference type="Proteomes" id="UP000182135"/>
    </source>
</evidence>
<dbReference type="AlphaFoldDB" id="A0A1I2JC35"/>
<dbReference type="GO" id="GO:0009009">
    <property type="term" value="F:site-specific recombinase activity"/>
    <property type="evidence" value="ECO:0007669"/>
    <property type="project" value="InterPro"/>
</dbReference>
<proteinExistence type="inferred from homology"/>
<dbReference type="NCBIfam" id="TIGR02225">
    <property type="entry name" value="recomb_XerD"/>
    <property type="match status" value="1"/>
</dbReference>
<sequence>MEDIVLGYITYLKKKKLSESTIESYKRDLNKYVSFIKEKDEDLKEADDITIMAFIQNLLREKISNSSINRNIVTIRGFYKYLYKKGIIDSSPVISYDLPKVERNLPEALTIEEVEKLLSMPDLDTEKGIRDKAMLELMYATGMKVTELINLTIFDINLKMNYIKCKGTKDKERVIPLGSVAVRCIEKYLESRNLYVVPDNNLLFFNSRGHKMTRQGFWKIVKEYVEEAHLDKHVNLYTLRHSFAVHLLENGADIKSVQELLGHVDLSATQIYSSITKKNKLAEVYKNAHPRA</sequence>
<keyword evidence="8 11" id="KW-0238">DNA-binding</keyword>
<dbReference type="OrthoDB" id="9801717at2"/>
<keyword evidence="10" id="KW-0131">Cell cycle</keyword>
<dbReference type="PANTHER" id="PTHR30349:SF81">
    <property type="entry name" value="TYROSINE RECOMBINASE XERC"/>
    <property type="match status" value="1"/>
</dbReference>
<dbReference type="CDD" id="cd00798">
    <property type="entry name" value="INT_XerDC_C"/>
    <property type="match status" value="1"/>
</dbReference>
<reference evidence="15 16" key="1">
    <citation type="submission" date="2016-10" db="EMBL/GenBank/DDBJ databases">
        <authorList>
            <person name="de Groot N.N."/>
        </authorList>
    </citation>
    <scope>NUCLEOTIDE SEQUENCE [LARGE SCALE GENOMIC DNA]</scope>
    <source>
        <strain evidence="15 16">NLAE-zl-G419</strain>
    </source>
</reference>
<evidence type="ECO:0000256" key="4">
    <source>
        <dbReference type="ARBA" id="ARBA00022490"/>
    </source>
</evidence>
<dbReference type="InterPro" id="IPR050090">
    <property type="entry name" value="Tyrosine_recombinase_XerCD"/>
</dbReference>
<dbReference type="GO" id="GO:0051301">
    <property type="term" value="P:cell division"/>
    <property type="evidence" value="ECO:0007669"/>
    <property type="project" value="UniProtKB-KW"/>
</dbReference>
<evidence type="ECO:0000256" key="9">
    <source>
        <dbReference type="ARBA" id="ARBA00023172"/>
    </source>
</evidence>
<dbReference type="GO" id="GO:0003677">
    <property type="term" value="F:DNA binding"/>
    <property type="evidence" value="ECO:0007669"/>
    <property type="project" value="UniProtKB-UniRule"/>
</dbReference>
<dbReference type="EMBL" id="FOOE01000001">
    <property type="protein sequence ID" value="SFF50241.1"/>
    <property type="molecule type" value="Genomic_DNA"/>
</dbReference>
<evidence type="ECO:0000256" key="11">
    <source>
        <dbReference type="PROSITE-ProRule" id="PRU01248"/>
    </source>
</evidence>
<evidence type="ECO:0000313" key="17">
    <source>
        <dbReference type="Proteomes" id="UP000246114"/>
    </source>
</evidence>
<name>A0A1I2JC35_9CLOT</name>
<keyword evidence="9" id="KW-0233">DNA recombination</keyword>
<dbReference type="InterPro" id="IPR002104">
    <property type="entry name" value="Integrase_catalytic"/>
</dbReference>
<evidence type="ECO:0000259" key="13">
    <source>
        <dbReference type="PROSITE" id="PS51900"/>
    </source>
</evidence>
<feature type="domain" description="Tyr recombinase" evidence="12">
    <location>
        <begin position="104"/>
        <end position="286"/>
    </location>
</feature>
<dbReference type="Pfam" id="PF00589">
    <property type="entry name" value="Phage_integrase"/>
    <property type="match status" value="1"/>
</dbReference>
<evidence type="ECO:0000256" key="8">
    <source>
        <dbReference type="ARBA" id="ARBA00023125"/>
    </source>
</evidence>
<evidence type="ECO:0000256" key="10">
    <source>
        <dbReference type="ARBA" id="ARBA00023306"/>
    </source>
</evidence>
<dbReference type="InterPro" id="IPR004107">
    <property type="entry name" value="Integrase_SAM-like_N"/>
</dbReference>
<dbReference type="NCBIfam" id="NF001399">
    <property type="entry name" value="PRK00283.1"/>
    <property type="match status" value="1"/>
</dbReference>
<keyword evidence="7" id="KW-0229">DNA integration</keyword>
<dbReference type="Proteomes" id="UP000182135">
    <property type="component" value="Unassembled WGS sequence"/>
</dbReference>
<dbReference type="InterPro" id="IPR044068">
    <property type="entry name" value="CB"/>
</dbReference>
<dbReference type="PANTHER" id="PTHR30349">
    <property type="entry name" value="PHAGE INTEGRASE-RELATED"/>
    <property type="match status" value="1"/>
</dbReference>
<comment type="subcellular location">
    <subcellularLocation>
        <location evidence="2">Cytoplasm</location>
    </subcellularLocation>
</comment>
<keyword evidence="6" id="KW-0159">Chromosome partition</keyword>
<evidence type="ECO:0000256" key="7">
    <source>
        <dbReference type="ARBA" id="ARBA00022908"/>
    </source>
</evidence>
<dbReference type="STRING" id="1529.SAMN04487885_101176"/>
<dbReference type="Gene3D" id="1.10.443.10">
    <property type="entry name" value="Intergrase catalytic core"/>
    <property type="match status" value="1"/>
</dbReference>
<dbReference type="RefSeq" id="WP_027638054.1">
    <property type="nucleotide sequence ID" value="NZ_BAAACD010000029.1"/>
</dbReference>
<evidence type="ECO:0000256" key="3">
    <source>
        <dbReference type="ARBA" id="ARBA00008857"/>
    </source>
</evidence>
<keyword evidence="16" id="KW-1185">Reference proteome</keyword>
<keyword evidence="5" id="KW-0132">Cell division</keyword>
<dbReference type="GO" id="GO:0005737">
    <property type="term" value="C:cytoplasm"/>
    <property type="evidence" value="ECO:0007669"/>
    <property type="project" value="UniProtKB-SubCell"/>
</dbReference>
<reference evidence="14 17" key="2">
    <citation type="submission" date="2018-03" db="EMBL/GenBank/DDBJ databases">
        <title>The uncultured portion of the human microbiome is neutrally assembled.</title>
        <authorList>
            <person name="Jeraldo P."/>
            <person name="Boardman L."/>
            <person name="White B.A."/>
            <person name="Nelson H."/>
            <person name="Goldenfeld N."/>
            <person name="Chia N."/>
        </authorList>
    </citation>
    <scope>NUCLEOTIDE SEQUENCE [LARGE SCALE GENOMIC DNA]</scope>
    <source>
        <strain evidence="14">CIM:MAG 903</strain>
    </source>
</reference>
<organism evidence="15 16">
    <name type="scientific">Clostridium cadaveris</name>
    <dbReference type="NCBI Taxonomy" id="1529"/>
    <lineage>
        <taxon>Bacteria</taxon>
        <taxon>Bacillati</taxon>
        <taxon>Bacillota</taxon>
        <taxon>Clostridia</taxon>
        <taxon>Eubacteriales</taxon>
        <taxon>Clostridiaceae</taxon>
        <taxon>Clostridium</taxon>
    </lineage>
</organism>
<dbReference type="SUPFAM" id="SSF56349">
    <property type="entry name" value="DNA breaking-rejoining enzymes"/>
    <property type="match status" value="1"/>
</dbReference>
<evidence type="ECO:0000259" key="12">
    <source>
        <dbReference type="PROSITE" id="PS51898"/>
    </source>
</evidence>
<evidence type="ECO:0000313" key="15">
    <source>
        <dbReference type="EMBL" id="SFF50241.1"/>
    </source>
</evidence>
<dbReference type="GO" id="GO:0007059">
    <property type="term" value="P:chromosome segregation"/>
    <property type="evidence" value="ECO:0007669"/>
    <property type="project" value="UniProtKB-KW"/>
</dbReference>
<evidence type="ECO:0000256" key="1">
    <source>
        <dbReference type="ARBA" id="ARBA00003283"/>
    </source>
</evidence>
<dbReference type="EMBL" id="QAMZ01000036">
    <property type="protein sequence ID" value="PWL53589.1"/>
    <property type="molecule type" value="Genomic_DNA"/>
</dbReference>
<feature type="domain" description="Core-binding (CB)" evidence="13">
    <location>
        <begin position="1"/>
        <end position="83"/>
    </location>
</feature>
<dbReference type="PROSITE" id="PS51900">
    <property type="entry name" value="CB"/>
    <property type="match status" value="1"/>
</dbReference>
<dbReference type="Proteomes" id="UP000246114">
    <property type="component" value="Unassembled WGS sequence"/>
</dbReference>
<dbReference type="InterPro" id="IPR013762">
    <property type="entry name" value="Integrase-like_cat_sf"/>
</dbReference>
<evidence type="ECO:0000256" key="6">
    <source>
        <dbReference type="ARBA" id="ARBA00022829"/>
    </source>
</evidence>